<dbReference type="GO" id="GO:0005126">
    <property type="term" value="F:cytokine receptor binding"/>
    <property type="evidence" value="ECO:0007669"/>
    <property type="project" value="InterPro"/>
</dbReference>
<dbReference type="PRINTS" id="PR00266">
    <property type="entry name" value="INTERFERONAB"/>
</dbReference>
<dbReference type="SUPFAM" id="SSF47266">
    <property type="entry name" value="4-helical cytokines"/>
    <property type="match status" value="1"/>
</dbReference>
<dbReference type="Pfam" id="PF00143">
    <property type="entry name" value="Interferon"/>
    <property type="match status" value="1"/>
</dbReference>
<dbReference type="KEGG" id="hai:109374665"/>
<proteinExistence type="inferred from homology"/>
<evidence type="ECO:0000256" key="1">
    <source>
        <dbReference type="ARBA" id="ARBA00004613"/>
    </source>
</evidence>
<evidence type="ECO:0000313" key="9">
    <source>
        <dbReference type="RefSeq" id="XP_019484979.1"/>
    </source>
</evidence>
<evidence type="ECO:0000256" key="3">
    <source>
        <dbReference type="ARBA" id="ARBA00022525"/>
    </source>
</evidence>
<keyword evidence="4 6" id="KW-0051">Antiviral defense</keyword>
<keyword evidence="8" id="KW-1185">Reference proteome</keyword>
<dbReference type="RefSeq" id="XP_019484979.1">
    <property type="nucleotide sequence ID" value="XM_019629434.1"/>
</dbReference>
<keyword evidence="5" id="KW-1015">Disulfide bond</keyword>
<keyword evidence="7" id="KW-0732">Signal</keyword>
<reference evidence="9" key="1">
    <citation type="submission" date="2025-08" db="UniProtKB">
        <authorList>
            <consortium name="RefSeq"/>
        </authorList>
    </citation>
    <scope>IDENTIFICATION</scope>
    <source>
        <tissue evidence="9">Muscle</tissue>
    </source>
</reference>
<dbReference type="InterPro" id="IPR000471">
    <property type="entry name" value="Interferon_alpha/beta/delta"/>
</dbReference>
<dbReference type="GO" id="GO:0051607">
    <property type="term" value="P:defense response to virus"/>
    <property type="evidence" value="ECO:0007669"/>
    <property type="project" value="UniProtKB-KW"/>
</dbReference>
<dbReference type="PANTHER" id="PTHR11691">
    <property type="entry name" value="TYPE I INTERFERON"/>
    <property type="match status" value="1"/>
</dbReference>
<protein>
    <submittedName>
        <fullName evidence="9">Interferon alpha-2-like</fullName>
    </submittedName>
</protein>
<sequence>MAQISVWLVAGVMLCSIPACSLGGDMPCIHSLEKGKIFGPLGQLKSIPSHLCLNDRTDFQFPWESRNITEMQKTRCTCLHHLMLQQIFNLFSTNKSPAAWKHTLNKLLSSLDHSLDRLEQTKEETLVCPEDLGSLVRNYFLRIRNYLKKKKHSSCAWEVVRSEIQVCLFLM</sequence>
<feature type="signal peptide" evidence="7">
    <location>
        <begin position="1"/>
        <end position="23"/>
    </location>
</feature>
<keyword evidence="3" id="KW-0964">Secreted</keyword>
<name>A0A8B7Q879_HIPAR</name>
<organism evidence="8 9">
    <name type="scientific">Hipposideros armiger</name>
    <name type="common">Great Himalayan leaf-nosed bat</name>
    <dbReference type="NCBI Taxonomy" id="186990"/>
    <lineage>
        <taxon>Eukaryota</taxon>
        <taxon>Metazoa</taxon>
        <taxon>Chordata</taxon>
        <taxon>Craniata</taxon>
        <taxon>Vertebrata</taxon>
        <taxon>Euteleostomi</taxon>
        <taxon>Mammalia</taxon>
        <taxon>Eutheria</taxon>
        <taxon>Laurasiatheria</taxon>
        <taxon>Chiroptera</taxon>
        <taxon>Yinpterochiroptera</taxon>
        <taxon>Rhinolophoidea</taxon>
        <taxon>Hipposideridae</taxon>
        <taxon>Hipposideros</taxon>
    </lineage>
</organism>
<dbReference type="PANTHER" id="PTHR11691:SF61">
    <property type="entry name" value="INTERFERON-DELTA-4"/>
    <property type="match status" value="1"/>
</dbReference>
<accession>A0A8B7Q879</accession>
<evidence type="ECO:0000256" key="6">
    <source>
        <dbReference type="RuleBase" id="RU000436"/>
    </source>
</evidence>
<dbReference type="InterPro" id="IPR009079">
    <property type="entry name" value="4_helix_cytokine-like_core"/>
</dbReference>
<dbReference type="Gene3D" id="1.20.1250.10">
    <property type="match status" value="1"/>
</dbReference>
<gene>
    <name evidence="9" type="primary">LOC109374665</name>
</gene>
<evidence type="ECO:0000256" key="5">
    <source>
        <dbReference type="ARBA" id="ARBA00023157"/>
    </source>
</evidence>
<dbReference type="OrthoDB" id="9794640at2759"/>
<evidence type="ECO:0000256" key="2">
    <source>
        <dbReference type="ARBA" id="ARBA00022514"/>
    </source>
</evidence>
<dbReference type="GeneID" id="109374665"/>
<comment type="subcellular location">
    <subcellularLocation>
        <location evidence="1">Secreted</location>
    </subcellularLocation>
</comment>
<feature type="chain" id="PRO_5034494479" evidence="7">
    <location>
        <begin position="24"/>
        <end position="171"/>
    </location>
</feature>
<dbReference type="SMART" id="SM00076">
    <property type="entry name" value="IFabd"/>
    <property type="match status" value="1"/>
</dbReference>
<dbReference type="GO" id="GO:0005615">
    <property type="term" value="C:extracellular space"/>
    <property type="evidence" value="ECO:0007669"/>
    <property type="project" value="UniProtKB-KW"/>
</dbReference>
<keyword evidence="2 6" id="KW-0202">Cytokine</keyword>
<dbReference type="Proteomes" id="UP000694851">
    <property type="component" value="Unplaced"/>
</dbReference>
<evidence type="ECO:0000256" key="7">
    <source>
        <dbReference type="SAM" id="SignalP"/>
    </source>
</evidence>
<dbReference type="GO" id="GO:0005125">
    <property type="term" value="F:cytokine activity"/>
    <property type="evidence" value="ECO:0007669"/>
    <property type="project" value="UniProtKB-KW"/>
</dbReference>
<evidence type="ECO:0000256" key="4">
    <source>
        <dbReference type="ARBA" id="ARBA00023118"/>
    </source>
</evidence>
<comment type="similarity">
    <text evidence="6">Belongs to the alpha/beta interferon family.</text>
</comment>
<evidence type="ECO:0000313" key="8">
    <source>
        <dbReference type="Proteomes" id="UP000694851"/>
    </source>
</evidence>
<dbReference type="PROSITE" id="PS00252">
    <property type="entry name" value="INTERFERON_A_B_D"/>
    <property type="match status" value="1"/>
</dbReference>
<dbReference type="AlphaFoldDB" id="A0A8B7Q879"/>